<dbReference type="PANTHER" id="PTHR46600:SF11">
    <property type="entry name" value="THAP DOMAIN-CONTAINING PROTEIN 10"/>
    <property type="match status" value="1"/>
</dbReference>
<dbReference type="EMBL" id="JABSTR010000011">
    <property type="protein sequence ID" value="KAH9381631.1"/>
    <property type="molecule type" value="Genomic_DNA"/>
</dbReference>
<evidence type="ECO:0000256" key="1">
    <source>
        <dbReference type="ARBA" id="ARBA00022723"/>
    </source>
</evidence>
<evidence type="ECO:0000259" key="6">
    <source>
        <dbReference type="PROSITE" id="PS50950"/>
    </source>
</evidence>
<proteinExistence type="predicted"/>
<evidence type="ECO:0000313" key="8">
    <source>
        <dbReference type="Proteomes" id="UP000821853"/>
    </source>
</evidence>
<dbReference type="PANTHER" id="PTHR46600">
    <property type="entry name" value="THAP DOMAIN-CONTAINING"/>
    <property type="match status" value="1"/>
</dbReference>
<evidence type="ECO:0000313" key="7">
    <source>
        <dbReference type="EMBL" id="KAH9381631.1"/>
    </source>
</evidence>
<accession>A0A9J6H4D2</accession>
<dbReference type="PROSITE" id="PS50950">
    <property type="entry name" value="ZF_THAP"/>
    <property type="match status" value="1"/>
</dbReference>
<evidence type="ECO:0000256" key="5">
    <source>
        <dbReference type="PROSITE-ProRule" id="PRU00309"/>
    </source>
</evidence>
<dbReference type="Proteomes" id="UP000821853">
    <property type="component" value="Chromosome 9"/>
</dbReference>
<dbReference type="Pfam" id="PF05485">
    <property type="entry name" value="THAP"/>
    <property type="match status" value="1"/>
</dbReference>
<keyword evidence="3" id="KW-0862">Zinc</keyword>
<dbReference type="GO" id="GO:0008270">
    <property type="term" value="F:zinc ion binding"/>
    <property type="evidence" value="ECO:0007669"/>
    <property type="project" value="UniProtKB-KW"/>
</dbReference>
<name>A0A9J6H4D2_HAELO</name>
<dbReference type="InterPro" id="IPR006612">
    <property type="entry name" value="THAP_Znf"/>
</dbReference>
<keyword evidence="1" id="KW-0479">Metal-binding</keyword>
<keyword evidence="4 5" id="KW-0238">DNA-binding</keyword>
<dbReference type="SUPFAM" id="SSF57716">
    <property type="entry name" value="Glucocorticoid receptor-like (DNA-binding domain)"/>
    <property type="match status" value="1"/>
</dbReference>
<comment type="caution">
    <text evidence="7">The sequence shown here is derived from an EMBL/GenBank/DDBJ whole genome shotgun (WGS) entry which is preliminary data.</text>
</comment>
<organism evidence="7 8">
    <name type="scientific">Haemaphysalis longicornis</name>
    <name type="common">Bush tick</name>
    <dbReference type="NCBI Taxonomy" id="44386"/>
    <lineage>
        <taxon>Eukaryota</taxon>
        <taxon>Metazoa</taxon>
        <taxon>Ecdysozoa</taxon>
        <taxon>Arthropoda</taxon>
        <taxon>Chelicerata</taxon>
        <taxon>Arachnida</taxon>
        <taxon>Acari</taxon>
        <taxon>Parasitiformes</taxon>
        <taxon>Ixodida</taxon>
        <taxon>Ixodoidea</taxon>
        <taxon>Ixodidae</taxon>
        <taxon>Haemaphysalinae</taxon>
        <taxon>Haemaphysalis</taxon>
    </lineage>
</organism>
<evidence type="ECO:0000256" key="2">
    <source>
        <dbReference type="ARBA" id="ARBA00022771"/>
    </source>
</evidence>
<dbReference type="OrthoDB" id="7312725at2759"/>
<evidence type="ECO:0000256" key="3">
    <source>
        <dbReference type="ARBA" id="ARBA00022833"/>
    </source>
</evidence>
<evidence type="ECO:0000256" key="4">
    <source>
        <dbReference type="ARBA" id="ARBA00023125"/>
    </source>
</evidence>
<dbReference type="VEuPathDB" id="VectorBase:HLOH_040540"/>
<reference evidence="7 8" key="1">
    <citation type="journal article" date="2020" name="Cell">
        <title>Large-Scale Comparative Analyses of Tick Genomes Elucidate Their Genetic Diversity and Vector Capacities.</title>
        <authorList>
            <consortium name="Tick Genome and Microbiome Consortium (TIGMIC)"/>
            <person name="Jia N."/>
            <person name="Wang J."/>
            <person name="Shi W."/>
            <person name="Du L."/>
            <person name="Sun Y."/>
            <person name="Zhan W."/>
            <person name="Jiang J.F."/>
            <person name="Wang Q."/>
            <person name="Zhang B."/>
            <person name="Ji P."/>
            <person name="Bell-Sakyi L."/>
            <person name="Cui X.M."/>
            <person name="Yuan T.T."/>
            <person name="Jiang B.G."/>
            <person name="Yang W.F."/>
            <person name="Lam T.T."/>
            <person name="Chang Q.C."/>
            <person name="Ding S.J."/>
            <person name="Wang X.J."/>
            <person name="Zhu J.G."/>
            <person name="Ruan X.D."/>
            <person name="Zhao L."/>
            <person name="Wei J.T."/>
            <person name="Ye R.Z."/>
            <person name="Que T.C."/>
            <person name="Du C.H."/>
            <person name="Zhou Y.H."/>
            <person name="Cheng J.X."/>
            <person name="Dai P.F."/>
            <person name="Guo W.B."/>
            <person name="Han X.H."/>
            <person name="Huang E.J."/>
            <person name="Li L.F."/>
            <person name="Wei W."/>
            <person name="Gao Y.C."/>
            <person name="Liu J.Z."/>
            <person name="Shao H.Z."/>
            <person name="Wang X."/>
            <person name="Wang C.C."/>
            <person name="Yang T.C."/>
            <person name="Huo Q.B."/>
            <person name="Li W."/>
            <person name="Chen H.Y."/>
            <person name="Chen S.E."/>
            <person name="Zhou L.G."/>
            <person name="Ni X.B."/>
            <person name="Tian J.H."/>
            <person name="Sheng Y."/>
            <person name="Liu T."/>
            <person name="Pan Y.S."/>
            <person name="Xia L.Y."/>
            <person name="Li J."/>
            <person name="Zhao F."/>
            <person name="Cao W.C."/>
        </authorList>
    </citation>
    <scope>NUCLEOTIDE SEQUENCE [LARGE SCALE GENOMIC DNA]</scope>
    <source>
        <strain evidence="7">HaeL-2018</strain>
    </source>
</reference>
<dbReference type="Gene3D" id="6.20.210.20">
    <property type="entry name" value="THAP domain"/>
    <property type="match status" value="1"/>
</dbReference>
<protein>
    <recommendedName>
        <fullName evidence="6">THAP-type domain-containing protein</fullName>
    </recommendedName>
</protein>
<feature type="domain" description="THAP-type" evidence="6">
    <location>
        <begin position="1"/>
        <end position="74"/>
    </location>
</feature>
<dbReference type="AlphaFoldDB" id="A0A9J6H4D2"/>
<dbReference type="InterPro" id="IPR038441">
    <property type="entry name" value="THAP_Znf_sf"/>
</dbReference>
<keyword evidence="2 5" id="KW-0863">Zinc-finger</keyword>
<keyword evidence="8" id="KW-1185">Reference proteome</keyword>
<dbReference type="GO" id="GO:0043565">
    <property type="term" value="F:sequence-specific DNA binding"/>
    <property type="evidence" value="ECO:0007669"/>
    <property type="project" value="InterPro"/>
</dbReference>
<gene>
    <name evidence="7" type="ORF">HPB48_020767</name>
</gene>
<dbReference type="InterPro" id="IPR026516">
    <property type="entry name" value="THAP1/10"/>
</dbReference>
<sequence length="74" mass="8544">MPLHQQNHCHVPRCQTGFVFVKGAPKIPLFGGPKDEKRRKLWENNLNRADKPPDDSSVVCQLHFQPRYASKDYA</sequence>